<proteinExistence type="predicted"/>
<name>A0ABV5IDB7_9ACTN</name>
<accession>A0ABV5IDB7</accession>
<evidence type="ECO:0000313" key="3">
    <source>
        <dbReference type="Proteomes" id="UP001589647"/>
    </source>
</evidence>
<protein>
    <submittedName>
        <fullName evidence="2">Uncharacterized protein</fullName>
    </submittedName>
</protein>
<comment type="caution">
    <text evidence="2">The sequence shown here is derived from an EMBL/GenBank/DDBJ whole genome shotgun (WGS) entry which is preliminary data.</text>
</comment>
<feature type="chain" id="PRO_5047380347" evidence="1">
    <location>
        <begin position="24"/>
        <end position="248"/>
    </location>
</feature>
<keyword evidence="3" id="KW-1185">Reference proteome</keyword>
<evidence type="ECO:0000256" key="1">
    <source>
        <dbReference type="SAM" id="SignalP"/>
    </source>
</evidence>
<feature type="signal peptide" evidence="1">
    <location>
        <begin position="1"/>
        <end position="23"/>
    </location>
</feature>
<evidence type="ECO:0000313" key="2">
    <source>
        <dbReference type="EMBL" id="MFB9202545.1"/>
    </source>
</evidence>
<gene>
    <name evidence="2" type="ORF">ACFFV7_15200</name>
</gene>
<sequence length="248" mass="26731">MRLLVHATAAALVLGGLALPARAATVTHAYGYAWADGKGSLRIVPMKPAKVRRGGNVLYKLTPVPGAKELKLDYTRAAYSRVTTACGLKETEGRVALDRDGLGRTACKPAQLTVTLLEGAVPLRVEYQDGKAVKAQEFLLDAWPEPRTARGTVERIDDATVLFRTGGRQVKLGYTYMTSFYRATARCGDRWVSGRPSGVDKRGLGTKPCEAADLTKALKGAGRAVQVEVSYTPDANSAVEVWEVARRP</sequence>
<dbReference type="EMBL" id="JBHMEI010000009">
    <property type="protein sequence ID" value="MFB9202545.1"/>
    <property type="molecule type" value="Genomic_DNA"/>
</dbReference>
<dbReference type="Proteomes" id="UP001589647">
    <property type="component" value="Unassembled WGS sequence"/>
</dbReference>
<keyword evidence="1" id="KW-0732">Signal</keyword>
<reference evidence="2 3" key="1">
    <citation type="submission" date="2024-09" db="EMBL/GenBank/DDBJ databases">
        <authorList>
            <person name="Sun Q."/>
            <person name="Mori K."/>
        </authorList>
    </citation>
    <scope>NUCLEOTIDE SEQUENCE [LARGE SCALE GENOMIC DNA]</scope>
    <source>
        <strain evidence="2 3">CCM 3426</strain>
    </source>
</reference>
<dbReference type="RefSeq" id="WP_189651407.1">
    <property type="nucleotide sequence ID" value="NZ_BMRC01000019.1"/>
</dbReference>
<organism evidence="2 3">
    <name type="scientific">Nonomuraea spiralis</name>
    <dbReference type="NCBI Taxonomy" id="46182"/>
    <lineage>
        <taxon>Bacteria</taxon>
        <taxon>Bacillati</taxon>
        <taxon>Actinomycetota</taxon>
        <taxon>Actinomycetes</taxon>
        <taxon>Streptosporangiales</taxon>
        <taxon>Streptosporangiaceae</taxon>
        <taxon>Nonomuraea</taxon>
    </lineage>
</organism>